<organism evidence="12 13">
    <name type="scientific">Cryptomonas paramaecium</name>
    <dbReference type="NCBI Taxonomy" id="2898"/>
    <lineage>
        <taxon>Eukaryota</taxon>
        <taxon>Cryptophyceae</taxon>
        <taxon>Cryptomonadales</taxon>
        <taxon>Cryptomonadaceae</taxon>
        <taxon>Cryptomonas</taxon>
    </lineage>
</organism>
<feature type="domain" description="Toprim" evidence="11">
    <location>
        <begin position="285"/>
        <end position="358"/>
    </location>
</feature>
<protein>
    <submittedName>
        <fullName evidence="12">DNA primase</fullName>
    </submittedName>
</protein>
<dbReference type="Gene3D" id="3.90.580.10">
    <property type="entry name" value="Zinc finger, CHC2-type domain"/>
    <property type="match status" value="1"/>
</dbReference>
<sequence>MLNQIFISKNCSFLYSRRKNCEFNQISKQAPFLVFCDFKSFACDLIFKNQVKIKKKGKTSYVTLCPFHQEKTPSFHIEQEKGLYYCFGCGESGNLYTFVKKINQKKHTRFEKDLIHDVLYYFNQTKKKFSKINRNNSHLVSYQSVFFIKTECDFYEKFFHRDMKLTLYTETRGLSNSILKLYKIGYSYVFKKNDLNIYGFGLNTSNLISETNYRSINLLEKSVQNKVVMPIFNEKGIAIGFGKRSTENLTKISKYINSQDSPIFKKQRCIYSSYHFKIVNKFKPKIGILVEGYMDFTNLTQNGIRFCMASLGTNVNNSHIQKLFSFNKNKHIIISFDCDRPGLASTRTIISNLFYFIKNYQFKTSFSYFNVHKDPDELVYFKGGNFFTTFTLNYIKPGLIWIETLCFSFLSKSTSVVIDSIFENFFILSRNLKNFNIYNFVTVCDTILLKNKCIFSSKVKYFYYKNIHKNTLDPLRLREISQKYTNLDYKKKKLDYFNSMFFLNFKLTKYFFLVFLFRVRTDFLHGSKLFFFYHDYSKYEFQRSYQKNMHFRTDSNVDMLVYYWNDMFLKKNNKKVLFENTYDYFLKTFDFSQTEISNSRFTLKHLSYFFFLKKTFEFSNKKKIGIKIFSTNWFMMHKTVCLTKNKSNIFNEKIKFFKNLIDYFESQQFLLEKKN</sequence>
<evidence type="ECO:0000256" key="4">
    <source>
        <dbReference type="ARBA" id="ARBA00022695"/>
    </source>
</evidence>
<dbReference type="InterPro" id="IPR006171">
    <property type="entry name" value="TOPRIM_dom"/>
</dbReference>
<dbReference type="InterPro" id="IPR036977">
    <property type="entry name" value="DNA_primase_Znf_CHC2"/>
</dbReference>
<evidence type="ECO:0000256" key="6">
    <source>
        <dbReference type="ARBA" id="ARBA00022723"/>
    </source>
</evidence>
<dbReference type="Proteomes" id="UP000243423">
    <property type="component" value="Nucleomorph 3"/>
</dbReference>
<evidence type="ECO:0000259" key="11">
    <source>
        <dbReference type="SMART" id="SM00493"/>
    </source>
</evidence>
<reference evidence="12 13" key="1">
    <citation type="journal article" date="2011" name="Genome Biol. Evol.">
        <title>Complete nucleomorph genome sequence of the nonphotosynthetic alga Cryptomonas paramecium reveals a core nucleomorph gene set.</title>
        <authorList>
            <person name="Tanifuji G."/>
            <person name="Onodera N.T."/>
            <person name="Wheeler T.J."/>
            <person name="Dlutek M."/>
            <person name="Donaher N."/>
            <person name="Archibald J.M."/>
        </authorList>
    </citation>
    <scope>NUCLEOTIDE SEQUENCE [LARGE SCALE GENOMIC DNA]</scope>
    <source>
        <strain evidence="12 13">CCAP977/2A</strain>
    </source>
</reference>
<dbReference type="PANTHER" id="PTHR30313:SF2">
    <property type="entry name" value="DNA PRIMASE"/>
    <property type="match status" value="1"/>
</dbReference>
<dbReference type="GeneID" id="10447302"/>
<keyword evidence="8" id="KW-0862">Zinc</keyword>
<dbReference type="InterPro" id="IPR050219">
    <property type="entry name" value="DnaG_primase"/>
</dbReference>
<proteinExistence type="predicted"/>
<dbReference type="EMBL" id="CP002174">
    <property type="protein sequence ID" value="AEA39048.1"/>
    <property type="molecule type" value="Genomic_DNA"/>
</dbReference>
<dbReference type="Gene3D" id="3.40.1360.10">
    <property type="match status" value="1"/>
</dbReference>
<dbReference type="SMART" id="SM00493">
    <property type="entry name" value="TOPRIM"/>
    <property type="match status" value="1"/>
</dbReference>
<dbReference type="GO" id="GO:0005737">
    <property type="term" value="C:cytoplasm"/>
    <property type="evidence" value="ECO:0007669"/>
    <property type="project" value="TreeGrafter"/>
</dbReference>
<dbReference type="GO" id="GO:0006269">
    <property type="term" value="P:DNA replication, synthesis of primer"/>
    <property type="evidence" value="ECO:0007669"/>
    <property type="project" value="UniProtKB-KW"/>
</dbReference>
<gene>
    <name evidence="12" type="primary">dnaG</name>
    <name evidence="12" type="ORF">CPARA_3gp390</name>
</gene>
<dbReference type="Pfam" id="PF13662">
    <property type="entry name" value="Toprim_4"/>
    <property type="match status" value="1"/>
</dbReference>
<evidence type="ECO:0000256" key="1">
    <source>
        <dbReference type="ARBA" id="ARBA00022478"/>
    </source>
</evidence>
<dbReference type="GO" id="GO:0000428">
    <property type="term" value="C:DNA-directed RNA polymerase complex"/>
    <property type="evidence" value="ECO:0007669"/>
    <property type="project" value="UniProtKB-KW"/>
</dbReference>
<dbReference type="RefSeq" id="XP_003239946.1">
    <property type="nucleotide sequence ID" value="XM_003239898.1"/>
</dbReference>
<dbReference type="CDD" id="cd03364">
    <property type="entry name" value="TOPRIM_DnaG_primases"/>
    <property type="match status" value="1"/>
</dbReference>
<keyword evidence="4" id="KW-0548">Nucleotidyltransferase</keyword>
<accession>F2HIC4</accession>
<keyword evidence="6" id="KW-0479">Metal-binding</keyword>
<name>F2HIC4_9CRYP</name>
<dbReference type="Pfam" id="PF08275">
    <property type="entry name" value="DNAG_N"/>
    <property type="match status" value="1"/>
</dbReference>
<dbReference type="Pfam" id="PF01807">
    <property type="entry name" value="Zn_ribbon_DnaG"/>
    <property type="match status" value="1"/>
</dbReference>
<feature type="domain" description="Zinc finger CHC2-type" evidence="10">
    <location>
        <begin position="61"/>
        <end position="115"/>
    </location>
</feature>
<dbReference type="SMART" id="SM00400">
    <property type="entry name" value="ZnF_CHCC"/>
    <property type="match status" value="1"/>
</dbReference>
<dbReference type="GO" id="GO:0003677">
    <property type="term" value="F:DNA binding"/>
    <property type="evidence" value="ECO:0007669"/>
    <property type="project" value="InterPro"/>
</dbReference>
<evidence type="ECO:0000313" key="12">
    <source>
        <dbReference type="EMBL" id="AEA39048.1"/>
    </source>
</evidence>
<keyword evidence="5" id="KW-0235">DNA replication</keyword>
<keyword evidence="9" id="KW-0804">Transcription</keyword>
<keyword evidence="7" id="KW-0863">Zinc-finger</keyword>
<evidence type="ECO:0000256" key="5">
    <source>
        <dbReference type="ARBA" id="ARBA00022705"/>
    </source>
</evidence>
<evidence type="ECO:0000256" key="2">
    <source>
        <dbReference type="ARBA" id="ARBA00022515"/>
    </source>
</evidence>
<evidence type="ECO:0000256" key="3">
    <source>
        <dbReference type="ARBA" id="ARBA00022679"/>
    </source>
</evidence>
<keyword evidence="3" id="KW-0808">Transferase</keyword>
<dbReference type="InterPro" id="IPR037068">
    <property type="entry name" value="DNA_primase_core_N_sf"/>
</dbReference>
<keyword evidence="12" id="KW-0542">Nucleomorph</keyword>
<evidence type="ECO:0000259" key="10">
    <source>
        <dbReference type="SMART" id="SM00400"/>
    </source>
</evidence>
<dbReference type="InterPro" id="IPR002694">
    <property type="entry name" value="Znf_CHC2"/>
</dbReference>
<dbReference type="GO" id="GO:0008270">
    <property type="term" value="F:zinc ion binding"/>
    <property type="evidence" value="ECO:0007669"/>
    <property type="project" value="UniProtKB-KW"/>
</dbReference>
<evidence type="ECO:0000313" key="13">
    <source>
        <dbReference type="Proteomes" id="UP000243423"/>
    </source>
</evidence>
<keyword evidence="1" id="KW-0240">DNA-directed RNA polymerase</keyword>
<evidence type="ECO:0000256" key="8">
    <source>
        <dbReference type="ARBA" id="ARBA00022833"/>
    </source>
</evidence>
<evidence type="ECO:0000256" key="9">
    <source>
        <dbReference type="ARBA" id="ARBA00023163"/>
    </source>
</evidence>
<dbReference type="SUPFAM" id="SSF56731">
    <property type="entry name" value="DNA primase core"/>
    <property type="match status" value="1"/>
</dbReference>
<dbReference type="InterPro" id="IPR034151">
    <property type="entry name" value="TOPRIM_DnaG_bac"/>
</dbReference>
<dbReference type="PANTHER" id="PTHR30313">
    <property type="entry name" value="DNA PRIMASE"/>
    <property type="match status" value="1"/>
</dbReference>
<evidence type="ECO:0000256" key="7">
    <source>
        <dbReference type="ARBA" id="ARBA00022771"/>
    </source>
</evidence>
<geneLocation type="nucleomorph" evidence="12"/>
<keyword evidence="2" id="KW-0639">Primosome</keyword>
<dbReference type="AlphaFoldDB" id="F2HIC4"/>
<dbReference type="SUPFAM" id="SSF57783">
    <property type="entry name" value="Zinc beta-ribbon"/>
    <property type="match status" value="1"/>
</dbReference>
<dbReference type="InterPro" id="IPR013264">
    <property type="entry name" value="DNAG_N"/>
</dbReference>
<dbReference type="GO" id="GO:0003899">
    <property type="term" value="F:DNA-directed RNA polymerase activity"/>
    <property type="evidence" value="ECO:0007669"/>
    <property type="project" value="InterPro"/>
</dbReference>
<dbReference type="Gene3D" id="3.90.980.10">
    <property type="entry name" value="DNA primase, catalytic core, N-terminal domain"/>
    <property type="match status" value="1"/>
</dbReference>